<proteinExistence type="predicted"/>
<protein>
    <submittedName>
        <fullName evidence="2">Uncharacterized protein</fullName>
    </submittedName>
</protein>
<feature type="signal peptide" evidence="1">
    <location>
        <begin position="1"/>
        <end position="24"/>
    </location>
</feature>
<dbReference type="EMBL" id="JAQQKX010000002">
    <property type="protein sequence ID" value="MDC7682503.1"/>
    <property type="molecule type" value="Genomic_DNA"/>
</dbReference>
<comment type="caution">
    <text evidence="2">The sequence shown here is derived from an EMBL/GenBank/DDBJ whole genome shotgun (WGS) entry which is preliminary data.</text>
</comment>
<evidence type="ECO:0000256" key="1">
    <source>
        <dbReference type="SAM" id="SignalP"/>
    </source>
</evidence>
<accession>A0ABT5HR10</accession>
<keyword evidence="3" id="KW-1185">Reference proteome</keyword>
<dbReference type="RefSeq" id="WP_272746989.1">
    <property type="nucleotide sequence ID" value="NZ_JAQQKX010000002.1"/>
</dbReference>
<organism evidence="2 3">
    <name type="scientific">Asticcacaulis aquaticus</name>
    <dbReference type="NCBI Taxonomy" id="2984212"/>
    <lineage>
        <taxon>Bacteria</taxon>
        <taxon>Pseudomonadati</taxon>
        <taxon>Pseudomonadota</taxon>
        <taxon>Alphaproteobacteria</taxon>
        <taxon>Caulobacterales</taxon>
        <taxon>Caulobacteraceae</taxon>
        <taxon>Asticcacaulis</taxon>
    </lineage>
</organism>
<evidence type="ECO:0000313" key="2">
    <source>
        <dbReference type="EMBL" id="MDC7682503.1"/>
    </source>
</evidence>
<reference evidence="2 3" key="1">
    <citation type="submission" date="2023-01" db="EMBL/GenBank/DDBJ databases">
        <title>Novel species of the genus Asticcacaulis isolated from rivers.</title>
        <authorList>
            <person name="Lu H."/>
        </authorList>
    </citation>
    <scope>NUCLEOTIDE SEQUENCE [LARGE SCALE GENOMIC DNA]</scope>
    <source>
        <strain evidence="2 3">BYS171W</strain>
    </source>
</reference>
<evidence type="ECO:0000313" key="3">
    <source>
        <dbReference type="Proteomes" id="UP001214854"/>
    </source>
</evidence>
<gene>
    <name evidence="2" type="ORF">PQU92_04400</name>
</gene>
<dbReference type="Proteomes" id="UP001214854">
    <property type="component" value="Unassembled WGS sequence"/>
</dbReference>
<feature type="chain" id="PRO_5046587710" evidence="1">
    <location>
        <begin position="25"/>
        <end position="232"/>
    </location>
</feature>
<name>A0ABT5HR10_9CAUL</name>
<keyword evidence="1" id="KW-0732">Signal</keyword>
<sequence>MILSRLSAVVFSAALLSGAASAHADSDEAVVTATRTRLPTEAEIAAAKADATTTPISLETRILDQVEALPVIERRIRTEMGVSIGTSGYRSGYVATEIPIGETGTLGIAIGQTDFGRNGVLVYDDYDYGYGGYGYGYGYDSYGAPYDGGYGRYGASYGPGYAYGPGYGYGRPRLMRGGKTQSIAISLDFSGDKTNSRSRKDCEGFYDGSRYIEPLWATQMRGPGKCATDEKP</sequence>